<comment type="caution">
    <text evidence="3">The sequence shown here is derived from an EMBL/GenBank/DDBJ whole genome shotgun (WGS) entry which is preliminary data.</text>
</comment>
<protein>
    <recommendedName>
        <fullName evidence="2">CN hydrolase domain-containing protein</fullName>
    </recommendedName>
</protein>
<dbReference type="EMBL" id="LAZR01001262">
    <property type="protein sequence ID" value="KKN47670.1"/>
    <property type="molecule type" value="Genomic_DNA"/>
</dbReference>
<gene>
    <name evidence="3" type="ORF">LCGC14_0660590</name>
</gene>
<reference evidence="3" key="1">
    <citation type="journal article" date="2015" name="Nature">
        <title>Complex archaea that bridge the gap between prokaryotes and eukaryotes.</title>
        <authorList>
            <person name="Spang A."/>
            <person name="Saw J.H."/>
            <person name="Jorgensen S.L."/>
            <person name="Zaremba-Niedzwiedzka K."/>
            <person name="Martijn J."/>
            <person name="Lind A.E."/>
            <person name="van Eijk R."/>
            <person name="Schleper C."/>
            <person name="Guy L."/>
            <person name="Ettema T.J."/>
        </authorList>
    </citation>
    <scope>NUCLEOTIDE SEQUENCE</scope>
</reference>
<evidence type="ECO:0000259" key="2">
    <source>
        <dbReference type="PROSITE" id="PS50263"/>
    </source>
</evidence>
<dbReference type="InterPro" id="IPR000132">
    <property type="entry name" value="Nitrilase/CN_hydratase_CS"/>
</dbReference>
<dbReference type="CDD" id="cd07564">
    <property type="entry name" value="nitrilases_CHs"/>
    <property type="match status" value="1"/>
</dbReference>
<dbReference type="AlphaFoldDB" id="A0A0F9QTM6"/>
<dbReference type="PROSITE" id="PS50263">
    <property type="entry name" value="CN_HYDROLASE"/>
    <property type="match status" value="1"/>
</dbReference>
<evidence type="ECO:0000256" key="1">
    <source>
        <dbReference type="ARBA" id="ARBA00008129"/>
    </source>
</evidence>
<dbReference type="Pfam" id="PF00795">
    <property type="entry name" value="CN_hydrolase"/>
    <property type="match status" value="1"/>
</dbReference>
<evidence type="ECO:0000313" key="3">
    <source>
        <dbReference type="EMBL" id="KKN47670.1"/>
    </source>
</evidence>
<organism evidence="3">
    <name type="scientific">marine sediment metagenome</name>
    <dbReference type="NCBI Taxonomy" id="412755"/>
    <lineage>
        <taxon>unclassified sequences</taxon>
        <taxon>metagenomes</taxon>
        <taxon>ecological metagenomes</taxon>
    </lineage>
</organism>
<dbReference type="PANTHER" id="PTHR46044:SF1">
    <property type="entry name" value="CN HYDROLASE DOMAIN-CONTAINING PROTEIN"/>
    <property type="match status" value="1"/>
</dbReference>
<dbReference type="InterPro" id="IPR003010">
    <property type="entry name" value="C-N_Hydrolase"/>
</dbReference>
<dbReference type="Gene3D" id="3.60.110.10">
    <property type="entry name" value="Carbon-nitrogen hydrolase"/>
    <property type="match status" value="1"/>
</dbReference>
<dbReference type="PROSITE" id="PS00921">
    <property type="entry name" value="NITRIL_CHT_2"/>
    <property type="match status" value="1"/>
</dbReference>
<dbReference type="PANTHER" id="PTHR46044">
    <property type="entry name" value="NITRILASE"/>
    <property type="match status" value="1"/>
</dbReference>
<proteinExistence type="inferred from homology"/>
<accession>A0A0F9QTM6</accession>
<name>A0A0F9QTM6_9ZZZZ</name>
<feature type="domain" description="CN hydrolase" evidence="2">
    <location>
        <begin position="3"/>
        <end position="272"/>
    </location>
</feature>
<sequence>MMIRVAGIQIASVFLDAQKTWEKLEGYVRKAKSNGAELVTWGETLIPCYPTWIWLEVSPRDQKKIYGKYWSESLKLKESGIIENMKALAKELDIMMMGGIAEKFGGSIYCTLLTINQEGEILGRHRKVKPTYRERLVWADGDGLGLKTYSLNGIKIGGLNCWENWLPLARAKLHLQEEILHVAVWPGGLSNTQDITRFIALEGRSWVISVSGMFRSSDISHLDKVEFPIKDMMESRNDYWQNGGTMIVDPRGKVVAGPLVDEEGIIYADIDPIIAIEERHNFDISGHYSRFDIFNKP</sequence>
<dbReference type="InterPro" id="IPR036526">
    <property type="entry name" value="C-N_Hydrolase_sf"/>
</dbReference>
<dbReference type="GO" id="GO:0000257">
    <property type="term" value="F:nitrilase activity"/>
    <property type="evidence" value="ECO:0007669"/>
    <property type="project" value="UniProtKB-ARBA"/>
</dbReference>
<dbReference type="SUPFAM" id="SSF56317">
    <property type="entry name" value="Carbon-nitrogen hydrolase"/>
    <property type="match status" value="1"/>
</dbReference>
<comment type="similarity">
    <text evidence="1">Belongs to the carbon-nitrogen hydrolase superfamily. Nitrilase family.</text>
</comment>
<dbReference type="InterPro" id="IPR044149">
    <property type="entry name" value="Nitrilases_CHs"/>
</dbReference>